<dbReference type="Proteomes" id="UP001187471">
    <property type="component" value="Unassembled WGS sequence"/>
</dbReference>
<evidence type="ECO:0000313" key="2">
    <source>
        <dbReference type="Proteomes" id="UP001187471"/>
    </source>
</evidence>
<accession>A0AA88QK60</accession>
<comment type="caution">
    <text evidence="1">The sequence shown here is derived from an EMBL/GenBank/DDBJ whole genome shotgun (WGS) entry which is preliminary data.</text>
</comment>
<keyword evidence="2" id="KW-1185">Reference proteome</keyword>
<proteinExistence type="predicted"/>
<protein>
    <submittedName>
        <fullName evidence="1">Uncharacterized protein</fullName>
    </submittedName>
</protein>
<sequence length="133" mass="15488">MDSFDFGDLDFSERVNDLFPLTDGDRKVLVSGCLGHFQPFNRRRDYRAHVNLRSLVDFIEGDPIVLIDDDTHEEFHEFSKGSISFFTFHEFFCNLCWGYLHFCDKLFDLTKHIVTLYAEVVRCKGPEPGRSAV</sequence>
<evidence type="ECO:0000313" key="1">
    <source>
        <dbReference type="EMBL" id="KAK2969942.1"/>
    </source>
</evidence>
<reference evidence="1" key="1">
    <citation type="submission" date="2022-12" db="EMBL/GenBank/DDBJ databases">
        <title>Draft genome assemblies for two species of Escallonia (Escalloniales).</title>
        <authorList>
            <person name="Chanderbali A."/>
            <person name="Dervinis C."/>
            <person name="Anghel I."/>
            <person name="Soltis D."/>
            <person name="Soltis P."/>
            <person name="Zapata F."/>
        </authorList>
    </citation>
    <scope>NUCLEOTIDE SEQUENCE</scope>
    <source>
        <strain evidence="1">UCBG92.1500</strain>
        <tissue evidence="1">Leaf</tissue>
    </source>
</reference>
<name>A0AA88QK60_9ASTE</name>
<dbReference type="EMBL" id="JAVXUO010002763">
    <property type="protein sequence ID" value="KAK2969942.1"/>
    <property type="molecule type" value="Genomic_DNA"/>
</dbReference>
<gene>
    <name evidence="1" type="ORF">RJ640_000019</name>
</gene>
<organism evidence="1 2">
    <name type="scientific">Escallonia rubra</name>
    <dbReference type="NCBI Taxonomy" id="112253"/>
    <lineage>
        <taxon>Eukaryota</taxon>
        <taxon>Viridiplantae</taxon>
        <taxon>Streptophyta</taxon>
        <taxon>Embryophyta</taxon>
        <taxon>Tracheophyta</taxon>
        <taxon>Spermatophyta</taxon>
        <taxon>Magnoliopsida</taxon>
        <taxon>eudicotyledons</taxon>
        <taxon>Gunneridae</taxon>
        <taxon>Pentapetalae</taxon>
        <taxon>asterids</taxon>
        <taxon>campanulids</taxon>
        <taxon>Escalloniales</taxon>
        <taxon>Escalloniaceae</taxon>
        <taxon>Escallonia</taxon>
    </lineage>
</organism>
<dbReference type="AlphaFoldDB" id="A0AA88QK60"/>